<organism evidence="2 3">
    <name type="scientific">Labeo rohita</name>
    <name type="common">Indian major carp</name>
    <name type="synonym">Cyprinus rohita</name>
    <dbReference type="NCBI Taxonomy" id="84645"/>
    <lineage>
        <taxon>Eukaryota</taxon>
        <taxon>Metazoa</taxon>
        <taxon>Chordata</taxon>
        <taxon>Craniata</taxon>
        <taxon>Vertebrata</taxon>
        <taxon>Euteleostomi</taxon>
        <taxon>Actinopterygii</taxon>
        <taxon>Neopterygii</taxon>
        <taxon>Teleostei</taxon>
        <taxon>Ostariophysi</taxon>
        <taxon>Cypriniformes</taxon>
        <taxon>Cyprinidae</taxon>
        <taxon>Labeoninae</taxon>
        <taxon>Labeonini</taxon>
        <taxon>Labeo</taxon>
    </lineage>
</organism>
<dbReference type="EMBL" id="JACTAM010000008">
    <property type="protein sequence ID" value="KAI2661449.1"/>
    <property type="molecule type" value="Genomic_DNA"/>
</dbReference>
<gene>
    <name evidence="2" type="ORF">H4Q32_007046</name>
</gene>
<reference evidence="2 3" key="1">
    <citation type="submission" date="2022-01" db="EMBL/GenBank/DDBJ databases">
        <title>A high-quality chromosome-level genome assembly of rohu carp, Labeo rohita.</title>
        <authorList>
            <person name="Arick M.A. II"/>
            <person name="Hsu C.-Y."/>
            <person name="Magbanua Z."/>
            <person name="Pechanova O."/>
            <person name="Grover C."/>
            <person name="Miller E."/>
            <person name="Thrash A."/>
            <person name="Ezzel L."/>
            <person name="Alam S."/>
            <person name="Benzie J."/>
            <person name="Hamilton M."/>
            <person name="Karsi A."/>
            <person name="Lawrence M.L."/>
            <person name="Peterson D.G."/>
        </authorList>
    </citation>
    <scope>NUCLEOTIDE SEQUENCE [LARGE SCALE GENOMIC DNA]</scope>
    <source>
        <strain evidence="3">BAU-BD-2019</strain>
        <tissue evidence="2">Blood</tissue>
    </source>
</reference>
<feature type="transmembrane region" description="Helical" evidence="1">
    <location>
        <begin position="28"/>
        <end position="47"/>
    </location>
</feature>
<keyword evidence="1" id="KW-0812">Transmembrane</keyword>
<evidence type="ECO:0000256" key="1">
    <source>
        <dbReference type="SAM" id="Phobius"/>
    </source>
</evidence>
<keyword evidence="1" id="KW-1133">Transmembrane helix</keyword>
<protein>
    <submittedName>
        <fullName evidence="2">Chromatin-remodeling ATPase INO80</fullName>
    </submittedName>
</protein>
<keyword evidence="1" id="KW-0472">Membrane</keyword>
<accession>A0ABQ8MEX4</accession>
<keyword evidence="3" id="KW-1185">Reference proteome</keyword>
<proteinExistence type="predicted"/>
<evidence type="ECO:0000313" key="2">
    <source>
        <dbReference type="EMBL" id="KAI2661449.1"/>
    </source>
</evidence>
<name>A0ABQ8MEX4_LABRO</name>
<dbReference type="Proteomes" id="UP000830375">
    <property type="component" value="Unassembled WGS sequence"/>
</dbReference>
<sequence length="360" mass="37849">MSKVNYQNNVLPLVCPELSACHVMTTEFAPLFAMLLVLGVTIWCVWVTEGPEPLVYPELLPSLPLPPPLMWPLPFSPPQFNLCPPSVDPLSPPPASESWPPPRPIGPAAPPWLLALSSPPLPASPPALLGFLIPPALSCSVVDHLPPRDSTPLASPRHSVPLALSGSFFPPTPPWSSITLAPLRPSGSSPVPWSPEPSAPPWSSRASPSSPWAPLLPAPPLLVSPPGVVSPSSTMAPPSVGSTIGHLHDCSLGPAWLLLLPHVFSLAPPSVFAALAPPDSSMAPPSVISALVICLPLTTASSSSQTPSLSAFVYPALVRGCAFQEGEQERNMEGEILSVIEAELLVMEGFCGTLWSRKLS</sequence>
<evidence type="ECO:0000313" key="3">
    <source>
        <dbReference type="Proteomes" id="UP000830375"/>
    </source>
</evidence>
<comment type="caution">
    <text evidence="2">The sequence shown here is derived from an EMBL/GenBank/DDBJ whole genome shotgun (WGS) entry which is preliminary data.</text>
</comment>